<dbReference type="Proteomes" id="UP000192656">
    <property type="component" value="Unassembled WGS sequence"/>
</dbReference>
<keyword evidence="2 6" id="KW-0732">Signal</keyword>
<dbReference type="STRING" id="937218.SAMN06297251_108117"/>
<comment type="subcellular location">
    <subcellularLocation>
        <location evidence="1">Cell outer membrane</location>
    </subcellularLocation>
</comment>
<evidence type="ECO:0000256" key="4">
    <source>
        <dbReference type="ARBA" id="ARBA00023237"/>
    </source>
</evidence>
<keyword evidence="9" id="KW-1185">Reference proteome</keyword>
<evidence type="ECO:0000256" key="2">
    <source>
        <dbReference type="ARBA" id="ARBA00022729"/>
    </source>
</evidence>
<sequence length="255" mass="26902">MLLRKLAVIAASSMMSTTIGASAADLVIPERSPSEPIAIVEPKGTWSGLYIGGQGGAAFGRDGPDVLFDPTPLSATTVYDTGNPKAGFSGGARIGYDYRIGDIVVGALTDISLMSGSTDRGFSVGGVDFTTKDRIDYLGTVRGRIGYTFDDLLVYGTGGFAYAGRSQSTSVSGPYGGSFSENKDKFDIGYTVGGGIEYLIDPHVSLGLEYLYTDLGKSDWSATGRNAAGAIDFNARTNDRTDFSTLWATVSYRFD</sequence>
<organism evidence="8 9">
    <name type="scientific">Fulvimarina manganoxydans</name>
    <dbReference type="NCBI Taxonomy" id="937218"/>
    <lineage>
        <taxon>Bacteria</taxon>
        <taxon>Pseudomonadati</taxon>
        <taxon>Pseudomonadota</taxon>
        <taxon>Alphaproteobacteria</taxon>
        <taxon>Hyphomicrobiales</taxon>
        <taxon>Aurantimonadaceae</taxon>
        <taxon>Fulvimarina</taxon>
    </lineage>
</organism>
<dbReference type="GO" id="GO:0009279">
    <property type="term" value="C:cell outer membrane"/>
    <property type="evidence" value="ECO:0007669"/>
    <property type="project" value="UniProtKB-SubCell"/>
</dbReference>
<feature type="domain" description="Outer membrane protein beta-barrel" evidence="7">
    <location>
        <begin position="43"/>
        <end position="254"/>
    </location>
</feature>
<evidence type="ECO:0000259" key="7">
    <source>
        <dbReference type="Pfam" id="PF13505"/>
    </source>
</evidence>
<dbReference type="Pfam" id="PF13505">
    <property type="entry name" value="OMP_b-brl"/>
    <property type="match status" value="1"/>
</dbReference>
<dbReference type="AlphaFoldDB" id="A0A1W2C2L3"/>
<dbReference type="SUPFAM" id="SSF56925">
    <property type="entry name" value="OMPA-like"/>
    <property type="match status" value="1"/>
</dbReference>
<evidence type="ECO:0000256" key="6">
    <source>
        <dbReference type="SAM" id="SignalP"/>
    </source>
</evidence>
<dbReference type="InterPro" id="IPR051692">
    <property type="entry name" value="OMP-like"/>
</dbReference>
<name>A0A1W2C2L3_9HYPH</name>
<evidence type="ECO:0000256" key="5">
    <source>
        <dbReference type="ARBA" id="ARBA00038306"/>
    </source>
</evidence>
<evidence type="ECO:0000313" key="9">
    <source>
        <dbReference type="Proteomes" id="UP000192656"/>
    </source>
</evidence>
<keyword evidence="4" id="KW-0998">Cell outer membrane</keyword>
<accession>A0A1W2C2L3</accession>
<evidence type="ECO:0000313" key="8">
    <source>
        <dbReference type="EMBL" id="SMC79400.1"/>
    </source>
</evidence>
<dbReference type="PANTHER" id="PTHR34001:SF3">
    <property type="entry name" value="BLL7405 PROTEIN"/>
    <property type="match status" value="1"/>
</dbReference>
<feature type="signal peptide" evidence="6">
    <location>
        <begin position="1"/>
        <end position="23"/>
    </location>
</feature>
<reference evidence="8 9" key="1">
    <citation type="submission" date="2017-04" db="EMBL/GenBank/DDBJ databases">
        <authorList>
            <person name="Afonso C.L."/>
            <person name="Miller P.J."/>
            <person name="Scott M.A."/>
            <person name="Spackman E."/>
            <person name="Goraichik I."/>
            <person name="Dimitrov K.M."/>
            <person name="Suarez D.L."/>
            <person name="Swayne D.E."/>
        </authorList>
    </citation>
    <scope>NUCLEOTIDE SEQUENCE [LARGE SCALE GENOMIC DNA]</scope>
    <source>
        <strain evidence="8 9">CGMCC 1.10972</strain>
    </source>
</reference>
<keyword evidence="3" id="KW-0472">Membrane</keyword>
<dbReference type="InterPro" id="IPR011250">
    <property type="entry name" value="OMP/PagP_B-barrel"/>
</dbReference>
<proteinExistence type="inferred from homology"/>
<feature type="chain" id="PRO_5012574249" evidence="6">
    <location>
        <begin position="24"/>
        <end position="255"/>
    </location>
</feature>
<protein>
    <submittedName>
        <fullName evidence="8">Outer membrane immunogenic protein</fullName>
    </submittedName>
</protein>
<dbReference type="Gene3D" id="2.40.160.20">
    <property type="match status" value="1"/>
</dbReference>
<dbReference type="RefSeq" id="WP_170923261.1">
    <property type="nucleotide sequence ID" value="NZ_FWXR01000008.1"/>
</dbReference>
<comment type="similarity">
    <text evidence="5">Belongs to the Omp25/RopB family.</text>
</comment>
<dbReference type="EMBL" id="FWXR01000008">
    <property type="protein sequence ID" value="SMC79400.1"/>
    <property type="molecule type" value="Genomic_DNA"/>
</dbReference>
<dbReference type="InterPro" id="IPR027385">
    <property type="entry name" value="Beta-barrel_OMP"/>
</dbReference>
<gene>
    <name evidence="8" type="ORF">SAMN06297251_108117</name>
</gene>
<dbReference type="PANTHER" id="PTHR34001">
    <property type="entry name" value="BLL7405 PROTEIN"/>
    <property type="match status" value="1"/>
</dbReference>
<evidence type="ECO:0000256" key="1">
    <source>
        <dbReference type="ARBA" id="ARBA00004442"/>
    </source>
</evidence>
<evidence type="ECO:0000256" key="3">
    <source>
        <dbReference type="ARBA" id="ARBA00023136"/>
    </source>
</evidence>